<dbReference type="Proteomes" id="UP001396334">
    <property type="component" value="Unassembled WGS sequence"/>
</dbReference>
<name>A0ABR2U9R1_9ROSI</name>
<evidence type="ECO:0000313" key="5">
    <source>
        <dbReference type="EMBL" id="KAK9046400.1"/>
    </source>
</evidence>
<reference evidence="5 6" key="1">
    <citation type="journal article" date="2024" name="G3 (Bethesda)">
        <title>Genome assembly of Hibiscus sabdariffa L. provides insights into metabolisms of medicinal natural products.</title>
        <authorList>
            <person name="Kim T."/>
        </authorList>
    </citation>
    <scope>NUCLEOTIDE SEQUENCE [LARGE SCALE GENOMIC DNA]</scope>
    <source>
        <strain evidence="5">TK-2024</strain>
        <tissue evidence="5">Old leaves</tissue>
    </source>
</reference>
<dbReference type="Pfam" id="PF23572">
    <property type="entry name" value="GH3_C"/>
    <property type="match status" value="1"/>
</dbReference>
<comment type="similarity">
    <text evidence="1">Belongs to the IAA-amido conjugating enzyme family.</text>
</comment>
<feature type="domain" description="GH3 middle" evidence="3">
    <location>
        <begin position="151"/>
        <end position="246"/>
    </location>
</feature>
<sequence>MYCQLLTGLLQRDEVVRINSIFASVLARCIKFLEDHWKGLCSDIRTGCLSDWVIDPGCRYAVSSMLTAPNPELADTIENICGDESWEGVIKKLWPKAKYINSVITGSMSRYIPLLDFCGGGIPLVSPSYGSSESSFGINLKPLSNPFDISYTFLPNMAYFEFLPVNEDNREKAQEFHFHGVSSKGSLEVTEADGNIVPVDLANVKVGRYYEVVVTTLTCLYRYRVGDVLKLIGFHHNSPQFQFVERRNTVLSIDMDKTSEADLWKAIRNAKLLIEPFGFVLAAFSSYSETSSIPGRYVLFWELKSKASNNCPKLDAKIMEQCCCMVEESLDFTYKSLREANKIAALELRVVKHGTFDALMDFYVSKGASVNQYKTPCCIKSEEALKIMNSGVIGKFFSPKTFSQVESLS</sequence>
<dbReference type="EMBL" id="JBBPBN010000001">
    <property type="protein sequence ID" value="KAK9046400.1"/>
    <property type="molecule type" value="Genomic_DNA"/>
</dbReference>
<dbReference type="Pfam" id="PF23571">
    <property type="entry name" value="GH3_M"/>
    <property type="match status" value="1"/>
</dbReference>
<keyword evidence="6" id="KW-1185">Reference proteome</keyword>
<dbReference type="InterPro" id="IPR055378">
    <property type="entry name" value="GH3_C"/>
</dbReference>
<keyword evidence="2" id="KW-0436">Ligase</keyword>
<feature type="domain" description="GH3 C-terminal" evidence="4">
    <location>
        <begin position="262"/>
        <end position="383"/>
    </location>
</feature>
<evidence type="ECO:0000313" key="6">
    <source>
        <dbReference type="Proteomes" id="UP001396334"/>
    </source>
</evidence>
<evidence type="ECO:0000256" key="1">
    <source>
        <dbReference type="ARBA" id="ARBA00008068"/>
    </source>
</evidence>
<evidence type="ECO:0000259" key="3">
    <source>
        <dbReference type="Pfam" id="PF23571"/>
    </source>
</evidence>
<dbReference type="PANTHER" id="PTHR31901:SF95">
    <property type="entry name" value="INDOLE-3-ACETIC ACID-AMIDO SYNTHETASE GH3.17-LIKE"/>
    <property type="match status" value="1"/>
</dbReference>
<gene>
    <name evidence="5" type="ORF">V6N11_052288</name>
</gene>
<dbReference type="InterPro" id="IPR055377">
    <property type="entry name" value="GH3_M"/>
</dbReference>
<accession>A0ABR2U9R1</accession>
<organism evidence="5 6">
    <name type="scientific">Hibiscus sabdariffa</name>
    <name type="common">roselle</name>
    <dbReference type="NCBI Taxonomy" id="183260"/>
    <lineage>
        <taxon>Eukaryota</taxon>
        <taxon>Viridiplantae</taxon>
        <taxon>Streptophyta</taxon>
        <taxon>Embryophyta</taxon>
        <taxon>Tracheophyta</taxon>
        <taxon>Spermatophyta</taxon>
        <taxon>Magnoliopsida</taxon>
        <taxon>eudicotyledons</taxon>
        <taxon>Gunneridae</taxon>
        <taxon>Pentapetalae</taxon>
        <taxon>rosids</taxon>
        <taxon>malvids</taxon>
        <taxon>Malvales</taxon>
        <taxon>Malvaceae</taxon>
        <taxon>Malvoideae</taxon>
        <taxon>Hibiscus</taxon>
    </lineage>
</organism>
<dbReference type="PANTHER" id="PTHR31901">
    <property type="entry name" value="GH3 DOMAIN-CONTAINING PROTEIN"/>
    <property type="match status" value="1"/>
</dbReference>
<evidence type="ECO:0000256" key="2">
    <source>
        <dbReference type="ARBA" id="ARBA00022598"/>
    </source>
</evidence>
<evidence type="ECO:0000259" key="4">
    <source>
        <dbReference type="Pfam" id="PF23572"/>
    </source>
</evidence>
<protein>
    <recommendedName>
        <fullName evidence="7">Indole-3-acetic acid-amido synthetase GH3.17-like</fullName>
    </recommendedName>
</protein>
<dbReference type="Pfam" id="PF03321">
    <property type="entry name" value="GH3"/>
    <property type="match status" value="1"/>
</dbReference>
<comment type="caution">
    <text evidence="5">The sequence shown here is derived from an EMBL/GenBank/DDBJ whole genome shotgun (WGS) entry which is preliminary data.</text>
</comment>
<proteinExistence type="inferred from homology"/>
<evidence type="ECO:0008006" key="7">
    <source>
        <dbReference type="Google" id="ProtNLM"/>
    </source>
</evidence>
<dbReference type="InterPro" id="IPR004993">
    <property type="entry name" value="GH3"/>
</dbReference>